<proteinExistence type="predicted"/>
<dbReference type="RefSeq" id="WP_011012976.1">
    <property type="nucleotide sequence ID" value="NC_003413.1"/>
</dbReference>
<evidence type="ECO:0000313" key="2">
    <source>
        <dbReference type="EMBL" id="QEK79438.1"/>
    </source>
</evidence>
<dbReference type="AlphaFoldDB" id="A0A5C0XT30"/>
<evidence type="ECO:0000313" key="3">
    <source>
        <dbReference type="Proteomes" id="UP000324354"/>
    </source>
</evidence>
<dbReference type="EMBL" id="CP023154">
    <property type="protein sequence ID" value="QEK79438.1"/>
    <property type="molecule type" value="Genomic_DNA"/>
</dbReference>
<keyword evidence="1" id="KW-1133">Transmembrane helix</keyword>
<gene>
    <name evidence="2" type="ORF">PFDSM3638_09235</name>
</gene>
<keyword evidence="1" id="KW-0812">Transmembrane</keyword>
<dbReference type="GeneID" id="41713655"/>
<dbReference type="OrthoDB" id="86311at2157"/>
<reference evidence="2 3" key="1">
    <citation type="submission" date="2017-08" db="EMBL/GenBank/DDBJ databases">
        <title>Resequencing and Reannotation of the genome of Pyrococcus furiosus type strain DSM3638.</title>
        <authorList>
            <person name="Reichelt R.M."/>
            <person name="Bunk B."/>
        </authorList>
    </citation>
    <scope>NUCLEOTIDE SEQUENCE [LARGE SCALE GENOMIC DNA]</scope>
    <source>
        <strain evidence="2 3">DSM 3638</strain>
    </source>
</reference>
<evidence type="ECO:0000256" key="1">
    <source>
        <dbReference type="SAM" id="Phobius"/>
    </source>
</evidence>
<keyword evidence="1" id="KW-0472">Membrane</keyword>
<feature type="transmembrane region" description="Helical" evidence="1">
    <location>
        <begin position="6"/>
        <end position="39"/>
    </location>
</feature>
<feature type="transmembrane region" description="Helical" evidence="1">
    <location>
        <begin position="46"/>
        <end position="65"/>
    </location>
</feature>
<sequence>MKPLKLATYLLILNSFLLLLYSYSIYYAFAIFSFVLAIGVMKRIRLAIKLALIYAGIELFFSLLFLMAGNIASAVDATISLLILHDIISYVQEKG</sequence>
<name>A0A5C0XT30_PYRFU</name>
<organism evidence="2 3">
    <name type="scientific">Pyrococcus furiosus (strain ATCC 43587 / DSM 3638 / JCM 8422 / Vc1)</name>
    <dbReference type="NCBI Taxonomy" id="186497"/>
    <lineage>
        <taxon>Archaea</taxon>
        <taxon>Methanobacteriati</taxon>
        <taxon>Methanobacteriota</taxon>
        <taxon>Thermococci</taxon>
        <taxon>Thermococcales</taxon>
        <taxon>Thermococcaceae</taxon>
        <taxon>Pyrococcus</taxon>
    </lineage>
</organism>
<dbReference type="Proteomes" id="UP000324354">
    <property type="component" value="Chromosome"/>
</dbReference>
<dbReference type="GeneID" id="13300447"/>
<protein>
    <submittedName>
        <fullName evidence="2">Uncharacterized protein</fullName>
    </submittedName>
</protein>
<accession>A0A5C0XT30</accession>